<comment type="subcellular location">
    <subcellularLocation>
        <location evidence="1">Cell envelope</location>
    </subcellularLocation>
</comment>
<dbReference type="GO" id="GO:0030313">
    <property type="term" value="C:cell envelope"/>
    <property type="evidence" value="ECO:0007669"/>
    <property type="project" value="UniProtKB-SubCell"/>
</dbReference>
<comment type="caution">
    <text evidence="3">The sequence shown here is derived from an EMBL/GenBank/DDBJ whole genome shotgun (WGS) entry which is preliminary data.</text>
</comment>
<evidence type="ECO:0000256" key="1">
    <source>
        <dbReference type="ARBA" id="ARBA00004196"/>
    </source>
</evidence>
<evidence type="ECO:0000259" key="2">
    <source>
        <dbReference type="Pfam" id="PF07940"/>
    </source>
</evidence>
<feature type="domain" description="Heparinase II/III-like C-terminal" evidence="2">
    <location>
        <begin position="398"/>
        <end position="473"/>
    </location>
</feature>
<sequence length="636" mass="71471">MLSQRFGVVRLEHLLQSRQDWHPFPRVDERAAWDGIPVALRQSLIEAGEDRLDFAWPHLPATRFLDFARTGNRSRYQDLSYARRDALADLVLAECAEGQGRFLDDCVNGIWALCEETYWGVPAHIGVQKADSGLPDVEEPTVDLFAAETGALLAWTLYLLHERLDTVSPLVRRRIELEIRRRILDVLKVRIDFFWMGWLGTRRVNNWNPWICSNWLTCILAIEDDPETRAEDVFRVLRTVDNFIDTYPRDGGCDEGPNYWGRAGASLFENLELLYVATDGAVDVFGEPLIGEIGRFLHRAHIADSYYLNFADASALVEPEALLVHAYGSRIGDADMQALARWLAHRQGIGRPGLHAQGQVSSRGSSLGRSLMAIFALDEVLDRPGQAPLPRDVWLPDIEVMTARDAAGSRDGFYVAIKGGHNEESHNHNDIGNFVVYLDGRPLLVDAGVENYTAKTFSAQRYDIWTMQSDYHTLLPTIDGCQQQPGEQHGASQVEYAADENTARLALEIAGAWGEDAGLDSWHRTLTLHRGECVEVENRWRFNTAPGSLQLSLLTPGHVELDGDTVRISARNYKDDRTSAEGTVEFNADRLTASVETVPITDQVRMGPCWGTELYRVVFTLDRPSREGSLAYRIGR</sequence>
<organism evidence="3">
    <name type="scientific">Caldilineaceae bacterium SB0662_bin_9</name>
    <dbReference type="NCBI Taxonomy" id="2605258"/>
    <lineage>
        <taxon>Bacteria</taxon>
        <taxon>Bacillati</taxon>
        <taxon>Chloroflexota</taxon>
        <taxon>Caldilineae</taxon>
        <taxon>Caldilineales</taxon>
        <taxon>Caldilineaceae</taxon>
    </lineage>
</organism>
<dbReference type="InterPro" id="IPR012480">
    <property type="entry name" value="Hepar_II_III_C"/>
</dbReference>
<dbReference type="Gene3D" id="1.50.10.100">
    <property type="entry name" value="Chondroitin AC/alginate lyase"/>
    <property type="match status" value="1"/>
</dbReference>
<dbReference type="InterPro" id="IPR008929">
    <property type="entry name" value="Chondroitin_lyas"/>
</dbReference>
<dbReference type="GO" id="GO:0016829">
    <property type="term" value="F:lyase activity"/>
    <property type="evidence" value="ECO:0007669"/>
    <property type="project" value="InterPro"/>
</dbReference>
<dbReference type="Pfam" id="PF07940">
    <property type="entry name" value="Hepar_II_III_C"/>
    <property type="match status" value="1"/>
</dbReference>
<accession>A0A6B1DSH6</accession>
<evidence type="ECO:0000313" key="3">
    <source>
        <dbReference type="EMBL" id="MYD90171.1"/>
    </source>
</evidence>
<dbReference type="Gene3D" id="2.70.98.70">
    <property type="match status" value="1"/>
</dbReference>
<dbReference type="AlphaFoldDB" id="A0A6B1DSH6"/>
<dbReference type="EMBL" id="VXPY01000052">
    <property type="protein sequence ID" value="MYD90171.1"/>
    <property type="molecule type" value="Genomic_DNA"/>
</dbReference>
<reference evidence="3" key="1">
    <citation type="submission" date="2019-09" db="EMBL/GenBank/DDBJ databases">
        <title>Characterisation of the sponge microbiome using genome-centric metagenomics.</title>
        <authorList>
            <person name="Engelberts J.P."/>
            <person name="Robbins S.J."/>
            <person name="De Goeij J.M."/>
            <person name="Aranda M."/>
            <person name="Bell S.C."/>
            <person name="Webster N.S."/>
        </authorList>
    </citation>
    <scope>NUCLEOTIDE SEQUENCE</scope>
    <source>
        <strain evidence="3">SB0662_bin_9</strain>
    </source>
</reference>
<gene>
    <name evidence="3" type="ORF">F4Y08_07495</name>
</gene>
<name>A0A6B1DSH6_9CHLR</name>
<protein>
    <submittedName>
        <fullName evidence="3">Heparinase</fullName>
    </submittedName>
</protein>
<proteinExistence type="predicted"/>